<organism evidence="1 2">
    <name type="scientific">Caligus rogercresseyi</name>
    <name type="common">Sea louse</name>
    <dbReference type="NCBI Taxonomy" id="217165"/>
    <lineage>
        <taxon>Eukaryota</taxon>
        <taxon>Metazoa</taxon>
        <taxon>Ecdysozoa</taxon>
        <taxon>Arthropoda</taxon>
        <taxon>Crustacea</taxon>
        <taxon>Multicrustacea</taxon>
        <taxon>Hexanauplia</taxon>
        <taxon>Copepoda</taxon>
        <taxon>Siphonostomatoida</taxon>
        <taxon>Caligidae</taxon>
        <taxon>Caligus</taxon>
    </lineage>
</organism>
<feature type="non-terminal residue" evidence="1">
    <location>
        <position position="1"/>
    </location>
</feature>
<evidence type="ECO:0000313" key="2">
    <source>
        <dbReference type="Proteomes" id="UP000595437"/>
    </source>
</evidence>
<feature type="non-terminal residue" evidence="1">
    <location>
        <position position="50"/>
    </location>
</feature>
<gene>
    <name evidence="1" type="ORF">FKW44_005009</name>
</gene>
<dbReference type="OrthoDB" id="74575at2759"/>
<proteinExistence type="predicted"/>
<dbReference type="EMBL" id="CP045892">
    <property type="protein sequence ID" value="QQP52762.1"/>
    <property type="molecule type" value="Genomic_DNA"/>
</dbReference>
<evidence type="ECO:0000313" key="1">
    <source>
        <dbReference type="EMBL" id="QQP52762.1"/>
    </source>
</evidence>
<keyword evidence="2" id="KW-1185">Reference proteome</keyword>
<name>A0A7T8HMN6_CALRO</name>
<reference evidence="2" key="1">
    <citation type="submission" date="2021-01" db="EMBL/GenBank/DDBJ databases">
        <title>Caligus Genome Assembly.</title>
        <authorList>
            <person name="Gallardo-Escarate C."/>
        </authorList>
    </citation>
    <scope>NUCLEOTIDE SEQUENCE [LARGE SCALE GENOMIC DNA]</scope>
</reference>
<accession>A0A7T8HMN6</accession>
<sequence>DHQYIQMGKETLSKAWEILNASGWNLEKRRNEDTVHCMSSKGHKIFNWRF</sequence>
<protein>
    <submittedName>
        <fullName evidence="1">Uncharacterized protein</fullName>
    </submittedName>
</protein>
<dbReference type="Proteomes" id="UP000595437">
    <property type="component" value="Chromosome 3"/>
</dbReference>
<dbReference type="AlphaFoldDB" id="A0A7T8HMN6"/>